<dbReference type="EMBL" id="CABPSC010000008">
    <property type="protein sequence ID" value="VVE05086.1"/>
    <property type="molecule type" value="Genomic_DNA"/>
</dbReference>
<organism evidence="2 3">
    <name type="scientific">Pandoraea nosoerga</name>
    <dbReference type="NCBI Taxonomy" id="2508296"/>
    <lineage>
        <taxon>Bacteria</taxon>
        <taxon>Pseudomonadati</taxon>
        <taxon>Pseudomonadota</taxon>
        <taxon>Betaproteobacteria</taxon>
        <taxon>Burkholderiales</taxon>
        <taxon>Burkholderiaceae</taxon>
        <taxon>Pandoraea</taxon>
    </lineage>
</organism>
<dbReference type="RefSeq" id="WP_150555687.1">
    <property type="nucleotide sequence ID" value="NZ_CABPSC010000008.1"/>
</dbReference>
<accession>A0A5E4UYS4</accession>
<keyword evidence="1" id="KW-0472">Membrane</keyword>
<evidence type="ECO:0000313" key="3">
    <source>
        <dbReference type="Proteomes" id="UP000367825"/>
    </source>
</evidence>
<evidence type="ECO:0000313" key="2">
    <source>
        <dbReference type="EMBL" id="VVE05086.1"/>
    </source>
</evidence>
<proteinExistence type="predicted"/>
<keyword evidence="1" id="KW-0812">Transmembrane</keyword>
<evidence type="ECO:0000256" key="1">
    <source>
        <dbReference type="SAM" id="Phobius"/>
    </source>
</evidence>
<reference evidence="2 3" key="1">
    <citation type="submission" date="2019-08" db="EMBL/GenBank/DDBJ databases">
        <authorList>
            <person name="Peeters C."/>
        </authorList>
    </citation>
    <scope>NUCLEOTIDE SEQUENCE [LARGE SCALE GENOMIC DNA]</scope>
    <source>
        <strain evidence="2 3">LMG 31109</strain>
    </source>
</reference>
<dbReference type="AlphaFoldDB" id="A0A5E4UYS4"/>
<feature type="transmembrane region" description="Helical" evidence="1">
    <location>
        <begin position="37"/>
        <end position="56"/>
    </location>
</feature>
<gene>
    <name evidence="2" type="ORF">PNO31109_02321</name>
</gene>
<keyword evidence="1" id="KW-1133">Transmembrane helix</keyword>
<keyword evidence="3" id="KW-1185">Reference proteome</keyword>
<sequence>MQYVYVGRTEIVALIVGLVTGTLYSWLNLPIPAPNVLGGIFAIIFTYAGYLIVNVWRRSVTFGRPPEQGSLRTRAS</sequence>
<dbReference type="Proteomes" id="UP000367825">
    <property type="component" value="Unassembled WGS sequence"/>
</dbReference>
<dbReference type="OrthoDB" id="8778565at2"/>
<dbReference type="NCBIfam" id="TIGR03510">
    <property type="entry name" value="XapX"/>
    <property type="match status" value="1"/>
</dbReference>
<feature type="transmembrane region" description="Helical" evidence="1">
    <location>
        <begin position="12"/>
        <end position="31"/>
    </location>
</feature>
<dbReference type="InterPro" id="IPR020017">
    <property type="entry name" value="XapX_domain"/>
</dbReference>
<name>A0A5E4UYS4_9BURK</name>
<protein>
    <submittedName>
        <fullName evidence="2">XapX domain-containing protein</fullName>
    </submittedName>
</protein>